<feature type="region of interest" description="Disordered" evidence="1">
    <location>
        <begin position="47"/>
        <end position="72"/>
    </location>
</feature>
<name>A0ABD3PSF6_9STRA</name>
<keyword evidence="3" id="KW-1185">Reference proteome</keyword>
<feature type="compositionally biased region" description="Acidic residues" evidence="1">
    <location>
        <begin position="532"/>
        <end position="543"/>
    </location>
</feature>
<dbReference type="EMBL" id="JABMIG020000124">
    <property type="protein sequence ID" value="KAL3790687.1"/>
    <property type="molecule type" value="Genomic_DNA"/>
</dbReference>
<organism evidence="2 3">
    <name type="scientific">Cyclotella cryptica</name>
    <dbReference type="NCBI Taxonomy" id="29204"/>
    <lineage>
        <taxon>Eukaryota</taxon>
        <taxon>Sar</taxon>
        <taxon>Stramenopiles</taxon>
        <taxon>Ochrophyta</taxon>
        <taxon>Bacillariophyta</taxon>
        <taxon>Coscinodiscophyceae</taxon>
        <taxon>Thalassiosirophycidae</taxon>
        <taxon>Stephanodiscales</taxon>
        <taxon>Stephanodiscaceae</taxon>
        <taxon>Cyclotella</taxon>
    </lineage>
</organism>
<proteinExistence type="predicted"/>
<protein>
    <submittedName>
        <fullName evidence="2">Uncharacterized protein</fullName>
    </submittedName>
</protein>
<comment type="caution">
    <text evidence="2">The sequence shown here is derived from an EMBL/GenBank/DDBJ whole genome shotgun (WGS) entry which is preliminary data.</text>
</comment>
<evidence type="ECO:0000313" key="3">
    <source>
        <dbReference type="Proteomes" id="UP001516023"/>
    </source>
</evidence>
<evidence type="ECO:0000256" key="1">
    <source>
        <dbReference type="SAM" id="MobiDB-lite"/>
    </source>
</evidence>
<evidence type="ECO:0000313" key="2">
    <source>
        <dbReference type="EMBL" id="KAL3790687.1"/>
    </source>
</evidence>
<gene>
    <name evidence="2" type="ORF">HJC23_009787</name>
</gene>
<dbReference type="AlphaFoldDB" id="A0ABD3PSF6"/>
<reference evidence="2 3" key="1">
    <citation type="journal article" date="2020" name="G3 (Bethesda)">
        <title>Improved Reference Genome for Cyclotella cryptica CCMP332, a Model for Cell Wall Morphogenesis, Salinity Adaptation, and Lipid Production in Diatoms (Bacillariophyta).</title>
        <authorList>
            <person name="Roberts W.R."/>
            <person name="Downey K.M."/>
            <person name="Ruck E.C."/>
            <person name="Traller J.C."/>
            <person name="Alverson A.J."/>
        </authorList>
    </citation>
    <scope>NUCLEOTIDE SEQUENCE [LARGE SCALE GENOMIC DNA]</scope>
    <source>
        <strain evidence="2 3">CCMP332</strain>
    </source>
</reference>
<dbReference type="Proteomes" id="UP001516023">
    <property type="component" value="Unassembled WGS sequence"/>
</dbReference>
<feature type="region of interest" description="Disordered" evidence="1">
    <location>
        <begin position="360"/>
        <end position="417"/>
    </location>
</feature>
<feature type="region of interest" description="Disordered" evidence="1">
    <location>
        <begin position="513"/>
        <end position="543"/>
    </location>
</feature>
<accession>A0ABD3PSF6</accession>
<sequence length="543" mass="60614">MMAGPYRRKAVLLAVQRVRFQRPTPPSFAGTPSQAVLPASNLRSASHFSTATDAPSDETTSKPHPQSFVDPNIELTTGELSDLPPNFHQHLSAGPLPSSFARHSRHAKDGKDAYWRPPWKSRAEIISAEDFANRPRVTFSESFESLQDGMITLSWLTDNDATLMYQLYVNLMTAFVAKNEGVRGKDGSAVKDAEWGVLSANTSHEYVVRVVAQKFNVTTSRAAGVIQLKHNEEQLKKDPNFKVDHKLQAHVDNMIRQQISEVYRSYGEKDPLGFVEDPIVSTGIIGHEDVGSPAVTRASDLLDIDALVERKKKEEKQEAITKMRNHIYVEDVDDKSVNVKIDKEARRLLKSSEKLKSLYSSEVGNTADSSDKSKDDDITVLPESNKPRTKVPIIPEYASPYPENNAGHKSQAKTRRPRWKYAAQIINTYALENPPHSSHHGKKAAARIKAKRHGRVVDGNTLIEQDGKVRVATVAELEQTSWKHVRNESEFMFKGVKEAWLRRQLEGEVGGWGLQEEVNAPEPVEETKEVDAEGGELSNEDAS</sequence>